<dbReference type="Gene3D" id="3.90.190.20">
    <property type="entry name" value="Mur ligase, C-terminal domain"/>
    <property type="match status" value="1"/>
</dbReference>
<evidence type="ECO:0000256" key="18">
    <source>
        <dbReference type="ARBA" id="ARBA00032510"/>
    </source>
</evidence>
<dbReference type="FunFam" id="3.40.1190.10:FF:000004">
    <property type="entry name" value="Dihydrofolate synthase/folylpolyglutamate synthase"/>
    <property type="match status" value="1"/>
</dbReference>
<evidence type="ECO:0000256" key="13">
    <source>
        <dbReference type="ARBA" id="ARBA00022840"/>
    </source>
</evidence>
<dbReference type="HOGENOM" id="CLU_015869_1_0_6"/>
<name>A0A099CVT5_9GAMM</name>
<evidence type="ECO:0000256" key="16">
    <source>
        <dbReference type="ARBA" id="ARBA00030048"/>
    </source>
</evidence>
<dbReference type="InterPro" id="IPR036565">
    <property type="entry name" value="Mur-like_cat_sf"/>
</dbReference>
<comment type="catalytic activity">
    <reaction evidence="22">
        <text>7,8-dihydropteroate + L-glutamate + ATP = 7,8-dihydrofolate + ADP + phosphate + H(+)</text>
        <dbReference type="Rhea" id="RHEA:23584"/>
        <dbReference type="ChEBI" id="CHEBI:15378"/>
        <dbReference type="ChEBI" id="CHEBI:17839"/>
        <dbReference type="ChEBI" id="CHEBI:29985"/>
        <dbReference type="ChEBI" id="CHEBI:30616"/>
        <dbReference type="ChEBI" id="CHEBI:43474"/>
        <dbReference type="ChEBI" id="CHEBI:57451"/>
        <dbReference type="ChEBI" id="CHEBI:456216"/>
        <dbReference type="EC" id="6.3.2.12"/>
    </reaction>
</comment>
<evidence type="ECO:0000256" key="10">
    <source>
        <dbReference type="ARBA" id="ARBA00022598"/>
    </source>
</evidence>
<comment type="catalytic activity">
    <reaction evidence="20">
        <text>10-formyltetrahydrofolyl-(gamma-L-Glu)(n) + L-glutamate + ATP = 10-formyltetrahydrofolyl-(gamma-L-Glu)(n+1) + ADP + phosphate + H(+)</text>
        <dbReference type="Rhea" id="RHEA:51904"/>
        <dbReference type="Rhea" id="RHEA-COMP:13088"/>
        <dbReference type="Rhea" id="RHEA-COMP:14300"/>
        <dbReference type="ChEBI" id="CHEBI:15378"/>
        <dbReference type="ChEBI" id="CHEBI:29985"/>
        <dbReference type="ChEBI" id="CHEBI:30616"/>
        <dbReference type="ChEBI" id="CHEBI:43474"/>
        <dbReference type="ChEBI" id="CHEBI:134413"/>
        <dbReference type="ChEBI" id="CHEBI:456216"/>
        <dbReference type="EC" id="6.3.2.17"/>
    </reaction>
</comment>
<dbReference type="GO" id="GO:0008841">
    <property type="term" value="F:dihydrofolate synthase activity"/>
    <property type="evidence" value="ECO:0007669"/>
    <property type="project" value="UniProtKB-EC"/>
</dbReference>
<dbReference type="RefSeq" id="WP_043103264.1">
    <property type="nucleotide sequence ID" value="NZ_JACHET010000001.1"/>
</dbReference>
<comment type="pathway">
    <text evidence="4">Cofactor biosynthesis; tetrahydrofolylpolyglutamate biosynthesis.</text>
</comment>
<feature type="domain" description="Mur ligase C-terminal" evidence="24">
    <location>
        <begin position="286"/>
        <end position="400"/>
    </location>
</feature>
<evidence type="ECO:0000256" key="4">
    <source>
        <dbReference type="ARBA" id="ARBA00005150"/>
    </source>
</evidence>
<dbReference type="SUPFAM" id="SSF53244">
    <property type="entry name" value="MurD-like peptide ligases, peptide-binding domain"/>
    <property type="match status" value="1"/>
</dbReference>
<comment type="similarity">
    <text evidence="5 23">Belongs to the folylpolyglutamate synthase family.</text>
</comment>
<dbReference type="GO" id="GO:0046656">
    <property type="term" value="P:folic acid biosynthetic process"/>
    <property type="evidence" value="ECO:0007669"/>
    <property type="project" value="UniProtKB-KW"/>
</dbReference>
<dbReference type="NCBIfam" id="TIGR01499">
    <property type="entry name" value="folC"/>
    <property type="match status" value="1"/>
</dbReference>
<organism evidence="25 27">
    <name type="scientific">Oleiagrimonas soli</name>
    <dbReference type="NCBI Taxonomy" id="1543381"/>
    <lineage>
        <taxon>Bacteria</taxon>
        <taxon>Pseudomonadati</taxon>
        <taxon>Pseudomonadota</taxon>
        <taxon>Gammaproteobacteria</taxon>
        <taxon>Lysobacterales</taxon>
        <taxon>Rhodanobacteraceae</taxon>
        <taxon>Oleiagrimonas</taxon>
    </lineage>
</organism>
<dbReference type="Gene3D" id="3.40.1190.10">
    <property type="entry name" value="Mur-like, catalytic domain"/>
    <property type="match status" value="1"/>
</dbReference>
<evidence type="ECO:0000256" key="1">
    <source>
        <dbReference type="ARBA" id="ARBA00001946"/>
    </source>
</evidence>
<gene>
    <name evidence="26" type="ORF">HNQ86_001109</name>
    <name evidence="25" type="ORF">LF63_0105595</name>
</gene>
<protein>
    <recommendedName>
        <fullName evidence="9">Dihydrofolate synthase/folylpolyglutamate synthase</fullName>
        <ecNumber evidence="7">6.3.2.12</ecNumber>
        <ecNumber evidence="8">6.3.2.17</ecNumber>
    </recommendedName>
    <alternativeName>
        <fullName evidence="18">Folylpoly-gamma-glutamate synthetase-dihydrofolate synthetase</fullName>
    </alternativeName>
    <alternativeName>
        <fullName evidence="16">Folylpolyglutamate synthetase</fullName>
    </alternativeName>
    <alternativeName>
        <fullName evidence="17">Tetrahydrofolylpolyglutamate synthase</fullName>
    </alternativeName>
</protein>
<dbReference type="GO" id="GO:0004326">
    <property type="term" value="F:tetrahydrofolylpolyglutamate synthase activity"/>
    <property type="evidence" value="ECO:0007669"/>
    <property type="project" value="UniProtKB-EC"/>
</dbReference>
<dbReference type="EMBL" id="JACHET010000001">
    <property type="protein sequence ID" value="MBB6183764.1"/>
    <property type="molecule type" value="Genomic_DNA"/>
</dbReference>
<dbReference type="EC" id="6.3.2.12" evidence="7"/>
<dbReference type="PIRSF" id="PIRSF001563">
    <property type="entry name" value="Folylpolyglu_synth"/>
    <property type="match status" value="1"/>
</dbReference>
<evidence type="ECO:0000256" key="19">
    <source>
        <dbReference type="ARBA" id="ARBA00047493"/>
    </source>
</evidence>
<dbReference type="GO" id="GO:0046872">
    <property type="term" value="F:metal ion binding"/>
    <property type="evidence" value="ECO:0007669"/>
    <property type="project" value="UniProtKB-KW"/>
</dbReference>
<evidence type="ECO:0000256" key="23">
    <source>
        <dbReference type="PIRNR" id="PIRNR001563"/>
    </source>
</evidence>
<evidence type="ECO:0000256" key="12">
    <source>
        <dbReference type="ARBA" id="ARBA00022741"/>
    </source>
</evidence>
<sequence>MTKRTLDEWLDYQLRVHPREIDLGLDRVREVWQRMGAPNAPRSVIVGGTNGKGSTVAFLEAMLKAAGYRVGAYTSPHLLVYNERVRIDGADASDAELCAAFERIEQARGEIELTYFEFGTLAALDLFARADLDVALLEVGLGGRLDATNVVDADAAIVTTVDLDHQSWLGPDRDSIGVEKAGIARADRPLIVGELDPPEALLATVRRIGARMQRNGVDYHVHRDAQDWRWQHRDGTRLTLPYPALDAPAQLSNAAAAIAVLHALGEALPCTEHALAEGVRTARVRGRLQRLAASPELIVDVAHNPQAARELAQWLDRHPVDGPVHAVFGALDDKDVGGVYAALGDRIARWHLASLSAETPRGLSAQAAALALPDKAAYDAHDDVAGALRAAHRAAPARIVAFGSFFLVAAVLRRMNGPSAPNP</sequence>
<evidence type="ECO:0000256" key="11">
    <source>
        <dbReference type="ARBA" id="ARBA00022723"/>
    </source>
</evidence>
<evidence type="ECO:0000256" key="3">
    <source>
        <dbReference type="ARBA" id="ARBA00004799"/>
    </source>
</evidence>
<comment type="function">
    <text evidence="2">Functions in two distinct reactions of the de novo folate biosynthetic pathway. Catalyzes the addition of a glutamate residue to dihydropteroate (7,8-dihydropteroate or H2Pte) to form dihydrofolate (7,8-dihydrofolate monoglutamate or H2Pte-Glu). Also catalyzes successive additions of L-glutamate to tetrahydrofolate or 10-formyltetrahydrofolate or 5,10-methylenetetrahydrofolate, leading to folylpolyglutamate derivatives.</text>
</comment>
<comment type="catalytic activity">
    <reaction evidence="21">
        <text>(6R)-5,10-methylenetetrahydrofolyl-(gamma-L-Glu)(n) + L-glutamate + ATP = (6R)-5,10-methylenetetrahydrofolyl-(gamma-L-Glu)(n+1) + ADP + phosphate + H(+)</text>
        <dbReference type="Rhea" id="RHEA:51912"/>
        <dbReference type="Rhea" id="RHEA-COMP:13257"/>
        <dbReference type="Rhea" id="RHEA-COMP:13258"/>
        <dbReference type="ChEBI" id="CHEBI:15378"/>
        <dbReference type="ChEBI" id="CHEBI:29985"/>
        <dbReference type="ChEBI" id="CHEBI:30616"/>
        <dbReference type="ChEBI" id="CHEBI:43474"/>
        <dbReference type="ChEBI" id="CHEBI:136572"/>
        <dbReference type="ChEBI" id="CHEBI:456216"/>
        <dbReference type="EC" id="6.3.2.17"/>
    </reaction>
</comment>
<evidence type="ECO:0000256" key="6">
    <source>
        <dbReference type="ARBA" id="ARBA00011245"/>
    </source>
</evidence>
<dbReference type="UniPathway" id="UPA00077">
    <property type="reaction ID" value="UER00157"/>
</dbReference>
<reference evidence="26 28" key="2">
    <citation type="submission" date="2020-08" db="EMBL/GenBank/DDBJ databases">
        <title>Genomic Encyclopedia of Type Strains, Phase IV (KMG-IV): sequencing the most valuable type-strain genomes for metagenomic binning, comparative biology and taxonomic classification.</title>
        <authorList>
            <person name="Goeker M."/>
        </authorList>
    </citation>
    <scope>NUCLEOTIDE SEQUENCE [LARGE SCALE GENOMIC DNA]</scope>
    <source>
        <strain evidence="26 28">DSM 107085</strain>
    </source>
</reference>
<dbReference type="EMBL" id="JROI01000010">
    <property type="protein sequence ID" value="KGI77879.1"/>
    <property type="molecule type" value="Genomic_DNA"/>
</dbReference>
<dbReference type="OrthoDB" id="9809356at2"/>
<dbReference type="GO" id="GO:0005737">
    <property type="term" value="C:cytoplasm"/>
    <property type="evidence" value="ECO:0007669"/>
    <property type="project" value="TreeGrafter"/>
</dbReference>
<dbReference type="PANTHER" id="PTHR11136">
    <property type="entry name" value="FOLYLPOLYGLUTAMATE SYNTHASE-RELATED"/>
    <property type="match status" value="1"/>
</dbReference>
<keyword evidence="12 23" id="KW-0547">Nucleotide-binding</keyword>
<comment type="pathway">
    <text evidence="3">Cofactor biosynthesis; tetrahydrofolate biosynthesis; 7,8-dihydrofolate from 2-amino-4-hydroxy-6-hydroxymethyl-7,8-dihydropteridine diphosphate and 4-aminobenzoate: step 2/2.</text>
</comment>
<comment type="cofactor">
    <cofactor evidence="1">
        <name>Mg(2+)</name>
        <dbReference type="ChEBI" id="CHEBI:18420"/>
    </cofactor>
</comment>
<evidence type="ECO:0000313" key="25">
    <source>
        <dbReference type="EMBL" id="KGI77879.1"/>
    </source>
</evidence>
<dbReference type="STRING" id="1543381.LF63_0105595"/>
<dbReference type="InterPro" id="IPR001645">
    <property type="entry name" value="Folylpolyglutamate_synth"/>
</dbReference>
<evidence type="ECO:0000256" key="7">
    <source>
        <dbReference type="ARBA" id="ARBA00013023"/>
    </source>
</evidence>
<comment type="subunit">
    <text evidence="6">Monomer.</text>
</comment>
<evidence type="ECO:0000313" key="26">
    <source>
        <dbReference type="EMBL" id="MBB6183764.1"/>
    </source>
</evidence>
<dbReference type="PANTHER" id="PTHR11136:SF0">
    <property type="entry name" value="DIHYDROFOLATE SYNTHETASE-RELATED"/>
    <property type="match status" value="1"/>
</dbReference>
<proteinExistence type="inferred from homology"/>
<evidence type="ECO:0000256" key="20">
    <source>
        <dbReference type="ARBA" id="ARBA00047808"/>
    </source>
</evidence>
<evidence type="ECO:0000256" key="15">
    <source>
        <dbReference type="ARBA" id="ARBA00022909"/>
    </source>
</evidence>
<keyword evidence="14" id="KW-0460">Magnesium</keyword>
<evidence type="ECO:0000313" key="28">
    <source>
        <dbReference type="Proteomes" id="UP000560000"/>
    </source>
</evidence>
<keyword evidence="10 23" id="KW-0436">Ligase</keyword>
<evidence type="ECO:0000259" key="24">
    <source>
        <dbReference type="Pfam" id="PF02875"/>
    </source>
</evidence>
<evidence type="ECO:0000256" key="14">
    <source>
        <dbReference type="ARBA" id="ARBA00022842"/>
    </source>
</evidence>
<dbReference type="Proteomes" id="UP000560000">
    <property type="component" value="Unassembled WGS sequence"/>
</dbReference>
<dbReference type="SUPFAM" id="SSF53623">
    <property type="entry name" value="MurD-like peptide ligases, catalytic domain"/>
    <property type="match status" value="1"/>
</dbReference>
<keyword evidence="15" id="KW-0289">Folate biosynthesis</keyword>
<dbReference type="GO" id="GO:0005524">
    <property type="term" value="F:ATP binding"/>
    <property type="evidence" value="ECO:0007669"/>
    <property type="project" value="UniProtKB-KW"/>
</dbReference>
<evidence type="ECO:0000256" key="9">
    <source>
        <dbReference type="ARBA" id="ARBA00019357"/>
    </source>
</evidence>
<keyword evidence="13 23" id="KW-0067">ATP-binding</keyword>
<dbReference type="Pfam" id="PF02875">
    <property type="entry name" value="Mur_ligase_C"/>
    <property type="match status" value="1"/>
</dbReference>
<dbReference type="AlphaFoldDB" id="A0A099CVT5"/>
<dbReference type="Proteomes" id="UP000029708">
    <property type="component" value="Unassembled WGS sequence"/>
</dbReference>
<comment type="catalytic activity">
    <reaction evidence="19">
        <text>(6S)-5,6,7,8-tetrahydrofolyl-(gamma-L-Glu)(n) + L-glutamate + ATP = (6S)-5,6,7,8-tetrahydrofolyl-(gamma-L-Glu)(n+1) + ADP + phosphate + H(+)</text>
        <dbReference type="Rhea" id="RHEA:10580"/>
        <dbReference type="Rhea" id="RHEA-COMP:14738"/>
        <dbReference type="Rhea" id="RHEA-COMP:14740"/>
        <dbReference type="ChEBI" id="CHEBI:15378"/>
        <dbReference type="ChEBI" id="CHEBI:29985"/>
        <dbReference type="ChEBI" id="CHEBI:30616"/>
        <dbReference type="ChEBI" id="CHEBI:43474"/>
        <dbReference type="ChEBI" id="CHEBI:141005"/>
        <dbReference type="ChEBI" id="CHEBI:456216"/>
        <dbReference type="EC" id="6.3.2.17"/>
    </reaction>
</comment>
<accession>A0A099CVT5</accession>
<dbReference type="NCBIfam" id="NF008101">
    <property type="entry name" value="PRK10846.1"/>
    <property type="match status" value="1"/>
</dbReference>
<evidence type="ECO:0000256" key="5">
    <source>
        <dbReference type="ARBA" id="ARBA00008276"/>
    </source>
</evidence>
<dbReference type="GO" id="GO:0046654">
    <property type="term" value="P:tetrahydrofolate biosynthetic process"/>
    <property type="evidence" value="ECO:0007669"/>
    <property type="project" value="UniProtKB-UniPathway"/>
</dbReference>
<evidence type="ECO:0000256" key="21">
    <source>
        <dbReference type="ARBA" id="ARBA00049035"/>
    </source>
</evidence>
<dbReference type="EC" id="6.3.2.17" evidence="8"/>
<evidence type="ECO:0000256" key="22">
    <source>
        <dbReference type="ARBA" id="ARBA00049161"/>
    </source>
</evidence>
<comment type="caution">
    <text evidence="25">The sequence shown here is derived from an EMBL/GenBank/DDBJ whole genome shotgun (WGS) entry which is preliminary data.</text>
</comment>
<evidence type="ECO:0000256" key="8">
    <source>
        <dbReference type="ARBA" id="ARBA00013025"/>
    </source>
</evidence>
<keyword evidence="27" id="KW-1185">Reference proteome</keyword>
<dbReference type="PROSITE" id="PS01012">
    <property type="entry name" value="FOLYLPOLYGLU_SYNT_2"/>
    <property type="match status" value="1"/>
</dbReference>
<dbReference type="InterPro" id="IPR004101">
    <property type="entry name" value="Mur_ligase_C"/>
</dbReference>
<reference evidence="25 27" key="1">
    <citation type="submission" date="2014-09" db="EMBL/GenBank/DDBJ databases">
        <title>Xanthomonadaceae 3.5X direct submission.</title>
        <authorList>
            <person name="Fang T."/>
            <person name="Wang H."/>
        </authorList>
    </citation>
    <scope>NUCLEOTIDE SEQUENCE [LARGE SCALE GENOMIC DNA]</scope>
    <source>
        <strain evidence="25 27">3.5X</strain>
    </source>
</reference>
<dbReference type="InterPro" id="IPR018109">
    <property type="entry name" value="Folylpolyglutamate_synth_CS"/>
</dbReference>
<keyword evidence="11" id="KW-0479">Metal-binding</keyword>
<dbReference type="InterPro" id="IPR036615">
    <property type="entry name" value="Mur_ligase_C_dom_sf"/>
</dbReference>
<evidence type="ECO:0000313" key="27">
    <source>
        <dbReference type="Proteomes" id="UP000029708"/>
    </source>
</evidence>
<evidence type="ECO:0000256" key="2">
    <source>
        <dbReference type="ARBA" id="ARBA00002714"/>
    </source>
</evidence>
<evidence type="ECO:0000256" key="17">
    <source>
        <dbReference type="ARBA" id="ARBA00030592"/>
    </source>
</evidence>